<reference evidence="3" key="1">
    <citation type="journal article" date="2023" name="G3 (Bethesda)">
        <title>A reference genome for the long-term kleptoplast-retaining sea slug Elysia crispata morphotype clarki.</title>
        <authorList>
            <person name="Eastman K.E."/>
            <person name="Pendleton A.L."/>
            <person name="Shaikh M.A."/>
            <person name="Suttiyut T."/>
            <person name="Ogas R."/>
            <person name="Tomko P."/>
            <person name="Gavelis G."/>
            <person name="Widhalm J.R."/>
            <person name="Wisecaver J.H."/>
        </authorList>
    </citation>
    <scope>NUCLEOTIDE SEQUENCE</scope>
    <source>
        <strain evidence="3">ECLA1</strain>
    </source>
</reference>
<dbReference type="InterPro" id="IPR012338">
    <property type="entry name" value="Beta-lactam/transpept-like"/>
</dbReference>
<dbReference type="EMBL" id="JAWDGP010002565">
    <property type="protein sequence ID" value="KAK3781964.1"/>
    <property type="molecule type" value="Genomic_DNA"/>
</dbReference>
<feature type="domain" description="Beta-lactamase-related" evidence="2">
    <location>
        <begin position="52"/>
        <end position="389"/>
    </location>
</feature>
<comment type="caution">
    <text evidence="3">The sequence shown here is derived from an EMBL/GenBank/DDBJ whole genome shotgun (WGS) entry which is preliminary data.</text>
</comment>
<dbReference type="InterPro" id="IPR001466">
    <property type="entry name" value="Beta-lactam-related"/>
</dbReference>
<protein>
    <recommendedName>
        <fullName evidence="2">Beta-lactamase-related domain-containing protein</fullName>
    </recommendedName>
</protein>
<keyword evidence="4" id="KW-1185">Reference proteome</keyword>
<dbReference type="PANTHER" id="PTHR43319">
    <property type="entry name" value="BETA-LACTAMASE-RELATED"/>
    <property type="match status" value="1"/>
</dbReference>
<proteinExistence type="predicted"/>
<dbReference type="Gene3D" id="3.40.710.10">
    <property type="entry name" value="DD-peptidase/beta-lactamase superfamily"/>
    <property type="match status" value="1"/>
</dbReference>
<keyword evidence="1" id="KW-0732">Signal</keyword>
<sequence length="445" mass="50565">MSILRQGMVVVLALIVWQFYDKNWSKTSVKPRVAGYFHPAFRKVAETFRVNVESGLEKGAAFAVYHKGELLVDLWGGWADIEPERHWQENTLCMTWSVVKAAAAIAVAHLVDKGHLDYKEKVAHYWPEFSSNNKENITVESLLSHTAGLLVLNESFSLLEYKYDWPKIEKILASQTPQWVPGTAVGYHGITYGMYVDALVRKTDPQHRNMSQFFQEEIANVLGIEYYIGLPPHLFHRFARIHKTSFWEGRIDLVGSLFSLLNPYLLPVAYSWDIQIKFERLNNPDLLSIGLPSAIGAATARSVAKMFDFVANNGSIGSQQLLSSSTVAGFLKPPVHGLPNIFYAENTFVRGMILRMAEGHQHVGHSGLPGNYGWGDTTIGAGFAYLTNHITMYPQDDPRQLSLRQSFLECFDKYKDSLKEKFIFIIGIMNYHYSGCWYLKRKRDI</sequence>
<dbReference type="AlphaFoldDB" id="A0AAE1DT46"/>
<feature type="signal peptide" evidence="1">
    <location>
        <begin position="1"/>
        <end position="25"/>
    </location>
</feature>
<dbReference type="InterPro" id="IPR052907">
    <property type="entry name" value="Beta-lactamase/esterase"/>
</dbReference>
<organism evidence="3 4">
    <name type="scientific">Elysia crispata</name>
    <name type="common">lettuce slug</name>
    <dbReference type="NCBI Taxonomy" id="231223"/>
    <lineage>
        <taxon>Eukaryota</taxon>
        <taxon>Metazoa</taxon>
        <taxon>Spiralia</taxon>
        <taxon>Lophotrochozoa</taxon>
        <taxon>Mollusca</taxon>
        <taxon>Gastropoda</taxon>
        <taxon>Heterobranchia</taxon>
        <taxon>Euthyneura</taxon>
        <taxon>Panpulmonata</taxon>
        <taxon>Sacoglossa</taxon>
        <taxon>Placobranchoidea</taxon>
        <taxon>Plakobranchidae</taxon>
        <taxon>Elysia</taxon>
    </lineage>
</organism>
<evidence type="ECO:0000259" key="2">
    <source>
        <dbReference type="Pfam" id="PF00144"/>
    </source>
</evidence>
<accession>A0AAE1DT46</accession>
<gene>
    <name evidence="3" type="ORF">RRG08_051263</name>
</gene>
<feature type="chain" id="PRO_5042119750" description="Beta-lactamase-related domain-containing protein" evidence="1">
    <location>
        <begin position="26"/>
        <end position="445"/>
    </location>
</feature>
<dbReference type="SUPFAM" id="SSF56601">
    <property type="entry name" value="beta-lactamase/transpeptidase-like"/>
    <property type="match status" value="1"/>
</dbReference>
<name>A0AAE1DT46_9GAST</name>
<evidence type="ECO:0000256" key="1">
    <source>
        <dbReference type="SAM" id="SignalP"/>
    </source>
</evidence>
<evidence type="ECO:0000313" key="4">
    <source>
        <dbReference type="Proteomes" id="UP001283361"/>
    </source>
</evidence>
<evidence type="ECO:0000313" key="3">
    <source>
        <dbReference type="EMBL" id="KAK3781964.1"/>
    </source>
</evidence>
<dbReference type="Pfam" id="PF00144">
    <property type="entry name" value="Beta-lactamase"/>
    <property type="match status" value="1"/>
</dbReference>
<dbReference type="Proteomes" id="UP001283361">
    <property type="component" value="Unassembled WGS sequence"/>
</dbReference>
<dbReference type="PANTHER" id="PTHR43319:SF3">
    <property type="entry name" value="BETA-LACTAMASE-RELATED DOMAIN-CONTAINING PROTEIN"/>
    <property type="match status" value="1"/>
</dbReference>